<feature type="compositionally biased region" description="Basic and acidic residues" evidence="1">
    <location>
        <begin position="1"/>
        <end position="10"/>
    </location>
</feature>
<sequence length="124" mass="14356">MLDACPEERAYVIQPHHSLTRAEEERRKAGVDEKGRKREKTSEDPGETGPPRYSPDQSTRAEELRGKRRNQSHSERDVATPGTMITQNHMKSWLQDAPFSKGEIERAKDKEQRTRSQKRTQKAE</sequence>
<comment type="caution">
    <text evidence="2">The sequence shown here is derived from an EMBL/GenBank/DDBJ whole genome shotgun (WGS) entry which is preliminary data.</text>
</comment>
<dbReference type="Proteomes" id="UP001066276">
    <property type="component" value="Chromosome 6"/>
</dbReference>
<evidence type="ECO:0000313" key="2">
    <source>
        <dbReference type="EMBL" id="KAJ1145161.1"/>
    </source>
</evidence>
<proteinExistence type="predicted"/>
<dbReference type="EMBL" id="JANPWB010000010">
    <property type="protein sequence ID" value="KAJ1145161.1"/>
    <property type="molecule type" value="Genomic_DNA"/>
</dbReference>
<reference evidence="2" key="1">
    <citation type="journal article" date="2022" name="bioRxiv">
        <title>Sequencing and chromosome-scale assembly of the giantPleurodeles waltlgenome.</title>
        <authorList>
            <person name="Brown T."/>
            <person name="Elewa A."/>
            <person name="Iarovenko S."/>
            <person name="Subramanian E."/>
            <person name="Araus A.J."/>
            <person name="Petzold A."/>
            <person name="Susuki M."/>
            <person name="Suzuki K.-i.T."/>
            <person name="Hayashi T."/>
            <person name="Toyoda A."/>
            <person name="Oliveira C."/>
            <person name="Osipova E."/>
            <person name="Leigh N.D."/>
            <person name="Simon A."/>
            <person name="Yun M.H."/>
        </authorList>
    </citation>
    <scope>NUCLEOTIDE SEQUENCE</scope>
    <source>
        <strain evidence="2">20211129_DDA</strain>
        <tissue evidence="2">Liver</tissue>
    </source>
</reference>
<dbReference type="AlphaFoldDB" id="A0AAV7QXA3"/>
<feature type="region of interest" description="Disordered" evidence="1">
    <location>
        <begin position="1"/>
        <end position="124"/>
    </location>
</feature>
<accession>A0AAV7QXA3</accession>
<name>A0AAV7QXA3_PLEWA</name>
<feature type="compositionally biased region" description="Basic and acidic residues" evidence="1">
    <location>
        <begin position="20"/>
        <end position="43"/>
    </location>
</feature>
<gene>
    <name evidence="2" type="ORF">NDU88_011452</name>
</gene>
<organism evidence="2 3">
    <name type="scientific">Pleurodeles waltl</name>
    <name type="common">Iberian ribbed newt</name>
    <dbReference type="NCBI Taxonomy" id="8319"/>
    <lineage>
        <taxon>Eukaryota</taxon>
        <taxon>Metazoa</taxon>
        <taxon>Chordata</taxon>
        <taxon>Craniata</taxon>
        <taxon>Vertebrata</taxon>
        <taxon>Euteleostomi</taxon>
        <taxon>Amphibia</taxon>
        <taxon>Batrachia</taxon>
        <taxon>Caudata</taxon>
        <taxon>Salamandroidea</taxon>
        <taxon>Salamandridae</taxon>
        <taxon>Pleurodelinae</taxon>
        <taxon>Pleurodeles</taxon>
    </lineage>
</organism>
<evidence type="ECO:0000256" key="1">
    <source>
        <dbReference type="SAM" id="MobiDB-lite"/>
    </source>
</evidence>
<feature type="compositionally biased region" description="Basic residues" evidence="1">
    <location>
        <begin position="115"/>
        <end position="124"/>
    </location>
</feature>
<protein>
    <submittedName>
        <fullName evidence="2">Uncharacterized protein</fullName>
    </submittedName>
</protein>
<keyword evidence="3" id="KW-1185">Reference proteome</keyword>
<feature type="compositionally biased region" description="Basic and acidic residues" evidence="1">
    <location>
        <begin position="102"/>
        <end position="114"/>
    </location>
</feature>
<evidence type="ECO:0000313" key="3">
    <source>
        <dbReference type="Proteomes" id="UP001066276"/>
    </source>
</evidence>